<feature type="region of interest" description="Disordered" evidence="2">
    <location>
        <begin position="278"/>
        <end position="333"/>
    </location>
</feature>
<feature type="compositionally biased region" description="Basic and acidic residues" evidence="2">
    <location>
        <begin position="100"/>
        <end position="133"/>
    </location>
</feature>
<comment type="caution">
    <text evidence="3">The sequence shown here is derived from an EMBL/GenBank/DDBJ whole genome shotgun (WGS) entry which is preliminary data.</text>
</comment>
<name>A0A8T2V379_CERRI</name>
<protein>
    <submittedName>
        <fullName evidence="3">Uncharacterized protein</fullName>
    </submittedName>
</protein>
<dbReference type="Proteomes" id="UP000825935">
    <property type="component" value="Chromosome 3"/>
</dbReference>
<dbReference type="AlphaFoldDB" id="A0A8T2V379"/>
<reference evidence="3" key="1">
    <citation type="submission" date="2021-08" db="EMBL/GenBank/DDBJ databases">
        <title>WGS assembly of Ceratopteris richardii.</title>
        <authorList>
            <person name="Marchant D.B."/>
            <person name="Chen G."/>
            <person name="Jenkins J."/>
            <person name="Shu S."/>
            <person name="Leebens-Mack J."/>
            <person name="Grimwood J."/>
            <person name="Schmutz J."/>
            <person name="Soltis P."/>
            <person name="Soltis D."/>
            <person name="Chen Z.-H."/>
        </authorList>
    </citation>
    <scope>NUCLEOTIDE SEQUENCE</scope>
    <source>
        <strain evidence="3">Whitten #5841</strain>
        <tissue evidence="3">Leaf</tissue>
    </source>
</reference>
<feature type="compositionally biased region" description="Basic and acidic residues" evidence="2">
    <location>
        <begin position="278"/>
        <end position="288"/>
    </location>
</feature>
<evidence type="ECO:0000313" key="4">
    <source>
        <dbReference type="Proteomes" id="UP000825935"/>
    </source>
</evidence>
<feature type="compositionally biased region" description="Basic and acidic residues" evidence="2">
    <location>
        <begin position="248"/>
        <end position="260"/>
    </location>
</feature>
<dbReference type="OrthoDB" id="1924355at2759"/>
<feature type="region of interest" description="Disordered" evidence="2">
    <location>
        <begin position="827"/>
        <end position="850"/>
    </location>
</feature>
<evidence type="ECO:0000256" key="1">
    <source>
        <dbReference type="SAM" id="Coils"/>
    </source>
</evidence>
<gene>
    <name evidence="3" type="ORF">KP509_03G058600</name>
</gene>
<feature type="coiled-coil region" evidence="1">
    <location>
        <begin position="361"/>
        <end position="388"/>
    </location>
</feature>
<organism evidence="3 4">
    <name type="scientific">Ceratopteris richardii</name>
    <name type="common">Triangle waterfern</name>
    <dbReference type="NCBI Taxonomy" id="49495"/>
    <lineage>
        <taxon>Eukaryota</taxon>
        <taxon>Viridiplantae</taxon>
        <taxon>Streptophyta</taxon>
        <taxon>Embryophyta</taxon>
        <taxon>Tracheophyta</taxon>
        <taxon>Polypodiopsida</taxon>
        <taxon>Polypodiidae</taxon>
        <taxon>Polypodiales</taxon>
        <taxon>Pteridineae</taxon>
        <taxon>Pteridaceae</taxon>
        <taxon>Parkerioideae</taxon>
        <taxon>Ceratopteris</taxon>
    </lineage>
</organism>
<evidence type="ECO:0000313" key="3">
    <source>
        <dbReference type="EMBL" id="KAH7441852.1"/>
    </source>
</evidence>
<evidence type="ECO:0000256" key="2">
    <source>
        <dbReference type="SAM" id="MobiDB-lite"/>
    </source>
</evidence>
<feature type="compositionally biased region" description="Basic and acidic residues" evidence="2">
    <location>
        <begin position="306"/>
        <end position="326"/>
    </location>
</feature>
<feature type="coiled-coil region" evidence="1">
    <location>
        <begin position="631"/>
        <end position="721"/>
    </location>
</feature>
<keyword evidence="1" id="KW-0175">Coiled coil</keyword>
<feature type="coiled-coil region" evidence="1">
    <location>
        <begin position="442"/>
        <end position="490"/>
    </location>
</feature>
<keyword evidence="4" id="KW-1185">Reference proteome</keyword>
<feature type="compositionally biased region" description="Basic and acidic residues" evidence="2">
    <location>
        <begin position="193"/>
        <end position="226"/>
    </location>
</feature>
<sequence length="964" mass="111805">MNTALKFHPFDRRSAGVEAIEDIIDVENEIGFGEGDSYNPQSSSRSRQISDRKKGAQNSSLRSRSQSNSPSRRHVKYSSSRIWPQPTPAYTIRHANSPPAHDEKTSPSLHTKDHNEKPARHSYTEKERMKDDAESMAVQVVGKEVEQEGSKWPSDCNSQCFEEGSEIDVQRESPYMQRSQSGKASRSPQSLASDDRHSEQPSQRDFRHRSMNEETKDDTIRHRNAYELRSNTNAKQSVDQENTPTIDSDIKAEKRREKVRNSNRVRFSLDYDMAEKLLGGHKETKTDPDTEGDEQEKIQRKKQEHKSRERKIVRNGFEDDHVEKSSAPRPRLPSIVTQKEPAALRDGRKDIGFDLETAIQIKEDKKAIRLAQDRIERLEGALLKQQEIVGMLRMALVQEGLKDSSKLRHLLDALEKNIRRLAISRSRHFSESHQLRNRADQVERLKAHCNVLETERDRLKKRLENLLEDTKEKEKQLADLIAERDTHQDNCSQELREEWESKLKKIEASFIEEKEIWEKKLNACKLDWANEKQDWVAELKKKEMELCNLKTSRDKLVELLILCRKGVDDIKETVQSPEVNADQKLRQICSGSEEETDPLELAQHIYSDTEKLKQMLHDLPYLLSKGQSFSYKSHEEKSKELEDKLSRTLHLTERVKQHIQRKEDEILKENVNYEQLIAEKVKELHMLEKHFTGEDDVDVLVNKLKHEVKVLNEELHRERRERSWKLPDVQINMAQDPAEPYVWEGEIDTLKAKLDEVSLAAALKDERIDYLEEQVKVKGDQLAQEKQKWDSAIKEVKQRAAKAIVHFVTGKDNGLLEQLLERKRIGKTSGGRDLPDSDQMNADEETEGVSLAKETCSLRDQLNNTTEKRHKRSRSLRIHGNHLSKSEIMDSRLSNNKKLNEKEDSLLRKKNDLFCSQDEEFGWGAGRRSRRGLDKQDVLDILERQTGRGDTTFALLQCTVQDLE</sequence>
<dbReference type="EMBL" id="CM035408">
    <property type="protein sequence ID" value="KAH7441852.1"/>
    <property type="molecule type" value="Genomic_DNA"/>
</dbReference>
<feature type="compositionally biased region" description="Low complexity" evidence="2">
    <location>
        <begin position="59"/>
        <end position="70"/>
    </location>
</feature>
<feature type="region of interest" description="Disordered" evidence="2">
    <location>
        <begin position="30"/>
        <end position="261"/>
    </location>
</feature>
<proteinExistence type="predicted"/>
<accession>A0A8T2V379</accession>
<dbReference type="OMA" id="HMERSEK"/>
<feature type="compositionally biased region" description="Polar residues" evidence="2">
    <location>
        <begin position="229"/>
        <end position="246"/>
    </location>
</feature>
<feature type="compositionally biased region" description="Polar residues" evidence="2">
    <location>
        <begin position="176"/>
        <end position="192"/>
    </location>
</feature>